<accession>A0A1M6L8F6</accession>
<dbReference type="RefSeq" id="WP_073171391.1">
    <property type="nucleotide sequence ID" value="NZ_FQZE01000026.1"/>
</dbReference>
<dbReference type="InterPro" id="IPR001173">
    <property type="entry name" value="Glyco_trans_2-like"/>
</dbReference>
<dbReference type="InterPro" id="IPR050834">
    <property type="entry name" value="Glycosyltransf_2"/>
</dbReference>
<dbReference type="OrthoDB" id="9815923at2"/>
<dbReference type="SUPFAM" id="SSF53448">
    <property type="entry name" value="Nucleotide-diphospho-sugar transferases"/>
    <property type="match status" value="1"/>
</dbReference>
<evidence type="ECO:0000259" key="2">
    <source>
        <dbReference type="Pfam" id="PF00535"/>
    </source>
</evidence>
<dbReference type="Pfam" id="PF02709">
    <property type="entry name" value="Glyco_transf_7C"/>
    <property type="match status" value="1"/>
</dbReference>
<feature type="domain" description="Galactosyltransferase C-terminal" evidence="3">
    <location>
        <begin position="169"/>
        <end position="229"/>
    </location>
</feature>
<dbReference type="GO" id="GO:0016740">
    <property type="term" value="F:transferase activity"/>
    <property type="evidence" value="ECO:0007669"/>
    <property type="project" value="UniProtKB-KW"/>
</dbReference>
<feature type="domain" description="Glycosyltransferase 2-like" evidence="2">
    <location>
        <begin position="4"/>
        <end position="133"/>
    </location>
</feature>
<keyword evidence="1 4" id="KW-0808">Transferase</keyword>
<evidence type="ECO:0000256" key="1">
    <source>
        <dbReference type="ARBA" id="ARBA00022679"/>
    </source>
</evidence>
<proteinExistence type="predicted"/>
<reference evidence="4 5" key="1">
    <citation type="submission" date="2016-11" db="EMBL/GenBank/DDBJ databases">
        <authorList>
            <person name="Jaros S."/>
            <person name="Januszkiewicz K."/>
            <person name="Wedrychowicz H."/>
        </authorList>
    </citation>
    <scope>NUCLEOTIDE SEQUENCE [LARGE SCALE GENOMIC DNA]</scope>
    <source>
        <strain evidence="4 5">DSM 27063</strain>
    </source>
</reference>
<evidence type="ECO:0000259" key="3">
    <source>
        <dbReference type="Pfam" id="PF02709"/>
    </source>
</evidence>
<sequence>MKVSLIIVTYNRPDALSLILKSIERQTALPDEVIIADDGSTSETAQLIANTKQSFPVPLLHVWHEDKGFRAAAVRNLAVKKCSGDYLIFSDGDLFFHPRFIFDLKKNASRGEALIGSRVFLSKRTTLKRIQNNKCHPVFTLLSNEIETNRINSVRLPILNKLYKPLKYSSNLRGGLLGIWKNDLERVNGWNEEFVGWGLEDTELVARLFNSGLLLRKIKFQAITYHLWHKTQSREQLSKNKQKLEKAISDKTVRCIKGLTVLQ</sequence>
<dbReference type="Gene3D" id="3.90.550.10">
    <property type="entry name" value="Spore Coat Polysaccharide Biosynthesis Protein SpsA, Chain A"/>
    <property type="match status" value="1"/>
</dbReference>
<keyword evidence="5" id="KW-1185">Reference proteome</keyword>
<dbReference type="Pfam" id="PF00535">
    <property type="entry name" value="Glycos_transf_2"/>
    <property type="match status" value="1"/>
</dbReference>
<name>A0A1M6L8F6_9BACT</name>
<dbReference type="Proteomes" id="UP000184050">
    <property type="component" value="Unassembled WGS sequence"/>
</dbReference>
<dbReference type="PANTHER" id="PTHR43685:SF3">
    <property type="entry name" value="SLR2126 PROTEIN"/>
    <property type="match status" value="1"/>
</dbReference>
<dbReference type="CDD" id="cd06420">
    <property type="entry name" value="GT2_Chondriotin_Pol_N"/>
    <property type="match status" value="1"/>
</dbReference>
<dbReference type="PANTHER" id="PTHR43685">
    <property type="entry name" value="GLYCOSYLTRANSFERASE"/>
    <property type="match status" value="1"/>
</dbReference>
<dbReference type="STRING" id="1168035.SAMN05444280_1263"/>
<evidence type="ECO:0000313" key="4">
    <source>
        <dbReference type="EMBL" id="SHJ67480.1"/>
    </source>
</evidence>
<protein>
    <submittedName>
        <fullName evidence="4">Glycosyltransferase, GT2 family</fullName>
    </submittedName>
</protein>
<dbReference type="InterPro" id="IPR029044">
    <property type="entry name" value="Nucleotide-diphossugar_trans"/>
</dbReference>
<gene>
    <name evidence="4" type="ORF">SAMN05444280_1263</name>
</gene>
<dbReference type="AlphaFoldDB" id="A0A1M6L8F6"/>
<organism evidence="4 5">
    <name type="scientific">Tangfeifania diversioriginum</name>
    <dbReference type="NCBI Taxonomy" id="1168035"/>
    <lineage>
        <taxon>Bacteria</taxon>
        <taxon>Pseudomonadati</taxon>
        <taxon>Bacteroidota</taxon>
        <taxon>Bacteroidia</taxon>
        <taxon>Marinilabiliales</taxon>
        <taxon>Prolixibacteraceae</taxon>
        <taxon>Tangfeifania</taxon>
    </lineage>
</organism>
<dbReference type="EMBL" id="FQZE01000026">
    <property type="protein sequence ID" value="SHJ67480.1"/>
    <property type="molecule type" value="Genomic_DNA"/>
</dbReference>
<evidence type="ECO:0000313" key="5">
    <source>
        <dbReference type="Proteomes" id="UP000184050"/>
    </source>
</evidence>
<dbReference type="InterPro" id="IPR027791">
    <property type="entry name" value="Galactosyl_T_C"/>
</dbReference>